<dbReference type="Proteomes" id="UP001172680">
    <property type="component" value="Unassembled WGS sequence"/>
</dbReference>
<evidence type="ECO:0000313" key="2">
    <source>
        <dbReference type="Proteomes" id="UP001172680"/>
    </source>
</evidence>
<dbReference type="EMBL" id="JAPDRP010000003">
    <property type="protein sequence ID" value="KAJ9648189.1"/>
    <property type="molecule type" value="Genomic_DNA"/>
</dbReference>
<organism evidence="1 2">
    <name type="scientific">Coniosporium tulheliwenetii</name>
    <dbReference type="NCBI Taxonomy" id="3383036"/>
    <lineage>
        <taxon>Eukaryota</taxon>
        <taxon>Fungi</taxon>
        <taxon>Dikarya</taxon>
        <taxon>Ascomycota</taxon>
        <taxon>Pezizomycotina</taxon>
        <taxon>Dothideomycetes</taxon>
        <taxon>Dothideomycetes incertae sedis</taxon>
        <taxon>Coniosporium</taxon>
    </lineage>
</organism>
<reference evidence="1" key="1">
    <citation type="submission" date="2022-10" db="EMBL/GenBank/DDBJ databases">
        <title>Culturing micro-colonial fungi from biological soil crusts in the Mojave desert and describing Neophaeococcomyces mojavensis, and introducing the new genera and species Taxawa tesnikishii.</title>
        <authorList>
            <person name="Kurbessoian T."/>
            <person name="Stajich J.E."/>
        </authorList>
    </citation>
    <scope>NUCLEOTIDE SEQUENCE</scope>
    <source>
        <strain evidence="1">JES_115</strain>
    </source>
</reference>
<accession>A0ACC2ZKR3</accession>
<keyword evidence="2" id="KW-1185">Reference proteome</keyword>
<protein>
    <submittedName>
        <fullName evidence="1">Uncharacterized protein</fullName>
    </submittedName>
</protein>
<comment type="caution">
    <text evidence="1">The sequence shown here is derived from an EMBL/GenBank/DDBJ whole genome shotgun (WGS) entry which is preliminary data.</text>
</comment>
<sequence>MSPEDLNAFLDFQCAPNSGFLKRIFSREKNARRMYHAINWLINLLLIGQAALSIVLVAVDVGEKGHQKVVEILGIINGIITAILAIIKGQGLPGRYYQYAAGLREVMREVEELRRTIASNGVKMLRLEEEEEENEERVENGTSE</sequence>
<gene>
    <name evidence="1" type="ORF">H2199_001042</name>
</gene>
<name>A0ACC2ZKR3_9PEZI</name>
<proteinExistence type="predicted"/>
<evidence type="ECO:0000313" key="1">
    <source>
        <dbReference type="EMBL" id="KAJ9648189.1"/>
    </source>
</evidence>